<gene>
    <name evidence="7" type="ORF">BC751_2931</name>
</gene>
<dbReference type="Gene3D" id="3.20.20.80">
    <property type="entry name" value="Glycosidases"/>
    <property type="match status" value="1"/>
</dbReference>
<dbReference type="InterPro" id="IPR006046">
    <property type="entry name" value="Alpha_amylase"/>
</dbReference>
<dbReference type="EC" id="3.2.1.1" evidence="5"/>
<dbReference type="PANTHER" id="PTHR10357:SF179">
    <property type="entry name" value="NEUTRAL AND BASIC AMINO ACID TRANSPORT PROTEIN RBAT"/>
    <property type="match status" value="1"/>
</dbReference>
<dbReference type="InterPro" id="IPR017853">
    <property type="entry name" value="GH"/>
</dbReference>
<dbReference type="InterPro" id="IPR013780">
    <property type="entry name" value="Glyco_hydro_b"/>
</dbReference>
<evidence type="ECO:0000259" key="6">
    <source>
        <dbReference type="SMART" id="SM00642"/>
    </source>
</evidence>
<name>A0A4Q7PAV9_9BACT</name>
<comment type="caution">
    <text evidence="7">The sequence shown here is derived from an EMBL/GenBank/DDBJ whole genome shotgun (WGS) entry which is preliminary data.</text>
</comment>
<dbReference type="GO" id="GO:0009313">
    <property type="term" value="P:oligosaccharide catabolic process"/>
    <property type="evidence" value="ECO:0007669"/>
    <property type="project" value="TreeGrafter"/>
</dbReference>
<dbReference type="SUPFAM" id="SSF51445">
    <property type="entry name" value="(Trans)glycosidases"/>
    <property type="match status" value="1"/>
</dbReference>
<reference evidence="7 8" key="1">
    <citation type="submission" date="2019-02" db="EMBL/GenBank/DDBJ databases">
        <title>Genomic Encyclopedia of Archaeal and Bacterial Type Strains, Phase II (KMG-II): from individual species to whole genera.</title>
        <authorList>
            <person name="Goeker M."/>
        </authorList>
    </citation>
    <scope>NUCLEOTIDE SEQUENCE [LARGE SCALE GENOMIC DNA]</scope>
    <source>
        <strain evidence="7 8">DSM 21411</strain>
    </source>
</reference>
<evidence type="ECO:0000256" key="1">
    <source>
        <dbReference type="ARBA" id="ARBA00008061"/>
    </source>
</evidence>
<evidence type="ECO:0000256" key="3">
    <source>
        <dbReference type="ARBA" id="ARBA00023295"/>
    </source>
</evidence>
<organism evidence="7 8">
    <name type="scientific">Cecembia calidifontis</name>
    <dbReference type="NCBI Taxonomy" id="1187080"/>
    <lineage>
        <taxon>Bacteria</taxon>
        <taxon>Pseudomonadati</taxon>
        <taxon>Bacteroidota</taxon>
        <taxon>Cytophagia</taxon>
        <taxon>Cytophagales</taxon>
        <taxon>Cyclobacteriaceae</taxon>
        <taxon>Cecembia</taxon>
    </lineage>
</organism>
<dbReference type="InterPro" id="IPR045857">
    <property type="entry name" value="O16G_dom_2"/>
</dbReference>
<evidence type="ECO:0000256" key="4">
    <source>
        <dbReference type="RuleBase" id="RU003615"/>
    </source>
</evidence>
<dbReference type="GO" id="GO:0043169">
    <property type="term" value="F:cation binding"/>
    <property type="evidence" value="ECO:0007669"/>
    <property type="project" value="InterPro"/>
</dbReference>
<proteinExistence type="inferred from homology"/>
<dbReference type="PROSITE" id="PS51257">
    <property type="entry name" value="PROKAR_LIPOPROTEIN"/>
    <property type="match status" value="1"/>
</dbReference>
<dbReference type="PRINTS" id="PR00110">
    <property type="entry name" value="ALPHAAMYLASE"/>
</dbReference>
<sequence>MKYHYASFIVLLSTLFACSGKKSGEAENYWPHAGITYEIFIQSFYDSDGDGIGDFNGVTKKLDHVKELGANAIWFMPIMPSPSYHKYDVTDYKAVHPDYGTMDDFKKLIREAHKKDIKIVIDLIINHTSSEHPWFLESKSSRDNPYRDYYVWAQKDTIADFINKKTITLDSDNIRQWHDPGFGEDYYYGFFYGGMPDLNFDNPKVREEIYEIGRFWLEEVGVDGFRLDAAKHIFPDDRPEDNHLFWKEFRQKMQAIKPDVYLVGEVYDKKEIVAPYLPGLPALFNFDFHYTLIEAYQKEDGMLLAKKQKEILDFYQNITKDFIDATFSSNHDQPRLLNSLDQNPRKMKQAINILMTMPGAPYLYYGEEIGMLGLKPDEHIREPFLWDIKANDKGRTTWIEPIHSIDEMVTPLAIQKSMSTSYFNHYKEIIKLRNTNRALALGNLELYEGDLAKPLMAYFRNHKDQELFVAHNLSDVEHSLEVPEEYQKVIYTFGSADLQNQKVKLPAYATIVIERQ</sequence>
<keyword evidence="2 5" id="KW-0378">Hydrolase</keyword>
<dbReference type="CDD" id="cd11316">
    <property type="entry name" value="AmyAc_bac2_AmyA"/>
    <property type="match status" value="1"/>
</dbReference>
<dbReference type="SMART" id="SM00642">
    <property type="entry name" value="Aamy"/>
    <property type="match status" value="1"/>
</dbReference>
<keyword evidence="8" id="KW-1185">Reference proteome</keyword>
<keyword evidence="3 5" id="KW-0326">Glycosidase</keyword>
<dbReference type="AlphaFoldDB" id="A0A4Q7PAV9"/>
<dbReference type="InterPro" id="IPR056300">
    <property type="entry name" value="SusG-like_C"/>
</dbReference>
<accession>A0A4Q7PAV9</accession>
<feature type="domain" description="Glycosyl hydrolase family 13 catalytic" evidence="6">
    <location>
        <begin position="38"/>
        <end position="395"/>
    </location>
</feature>
<dbReference type="Gene3D" id="3.90.400.10">
    <property type="entry name" value="Oligo-1,6-glucosidase, Domain 2"/>
    <property type="match status" value="1"/>
</dbReference>
<dbReference type="PANTHER" id="PTHR10357">
    <property type="entry name" value="ALPHA-AMYLASE FAMILY MEMBER"/>
    <property type="match status" value="1"/>
</dbReference>
<dbReference type="Pfam" id="PF23915">
    <property type="entry name" value="SusG_C"/>
    <property type="match status" value="1"/>
</dbReference>
<dbReference type="Proteomes" id="UP000292209">
    <property type="component" value="Unassembled WGS sequence"/>
</dbReference>
<comment type="catalytic activity">
    <reaction evidence="5">
        <text>Endohydrolysis of (1-&gt;4)-alpha-D-glucosidic linkages in polysaccharides containing three or more (1-&gt;4)-alpha-linked D-glucose units.</text>
        <dbReference type="EC" id="3.2.1.1"/>
    </reaction>
</comment>
<dbReference type="RefSeq" id="WP_130276180.1">
    <property type="nucleotide sequence ID" value="NZ_SGXG01000001.1"/>
</dbReference>
<dbReference type="Gene3D" id="2.60.40.1180">
    <property type="entry name" value="Golgi alpha-mannosidase II"/>
    <property type="match status" value="1"/>
</dbReference>
<dbReference type="GO" id="GO:0004556">
    <property type="term" value="F:alpha-amylase activity"/>
    <property type="evidence" value="ECO:0007669"/>
    <property type="project" value="UniProtKB-UniRule"/>
</dbReference>
<evidence type="ECO:0000256" key="2">
    <source>
        <dbReference type="ARBA" id="ARBA00022801"/>
    </source>
</evidence>
<protein>
    <recommendedName>
        <fullName evidence="5">Alpha-amylase</fullName>
        <ecNumber evidence="5">3.2.1.1</ecNumber>
    </recommendedName>
</protein>
<comment type="similarity">
    <text evidence="1 4">Belongs to the glycosyl hydrolase 13 family.</text>
</comment>
<dbReference type="EMBL" id="SGXG01000001">
    <property type="protein sequence ID" value="RZS97325.1"/>
    <property type="molecule type" value="Genomic_DNA"/>
</dbReference>
<dbReference type="Pfam" id="PF00128">
    <property type="entry name" value="Alpha-amylase"/>
    <property type="match status" value="1"/>
</dbReference>
<evidence type="ECO:0000313" key="7">
    <source>
        <dbReference type="EMBL" id="RZS97325.1"/>
    </source>
</evidence>
<dbReference type="OrthoDB" id="9806009at2"/>
<evidence type="ECO:0000313" key="8">
    <source>
        <dbReference type="Proteomes" id="UP000292209"/>
    </source>
</evidence>
<evidence type="ECO:0000256" key="5">
    <source>
        <dbReference type="RuleBase" id="RU361134"/>
    </source>
</evidence>
<keyword evidence="5" id="KW-0119">Carbohydrate metabolism</keyword>
<dbReference type="InterPro" id="IPR006047">
    <property type="entry name" value="GH13_cat_dom"/>
</dbReference>
<dbReference type="SUPFAM" id="SSF51011">
    <property type="entry name" value="Glycosyl hydrolase domain"/>
    <property type="match status" value="1"/>
</dbReference>